<dbReference type="InterPro" id="IPR050659">
    <property type="entry name" value="Peptidase_M24B"/>
</dbReference>
<dbReference type="Pfam" id="PF00557">
    <property type="entry name" value="Peptidase_M24"/>
    <property type="match status" value="1"/>
</dbReference>
<dbReference type="InterPro" id="IPR001131">
    <property type="entry name" value="Peptidase_M24B_aminopep-P_CS"/>
</dbReference>
<protein>
    <submittedName>
        <fullName evidence="4">Aminopeptidase YpdF</fullName>
        <ecNumber evidence="4">3.4.11.-</ecNumber>
    </submittedName>
</protein>
<dbReference type="EC" id="3.4.11.-" evidence="4"/>
<keyword evidence="1" id="KW-0479">Metal-binding</keyword>
<accession>A0A645ETE3</accession>
<evidence type="ECO:0000256" key="1">
    <source>
        <dbReference type="ARBA" id="ARBA00022723"/>
    </source>
</evidence>
<dbReference type="Gene3D" id="3.90.230.10">
    <property type="entry name" value="Creatinase/methionine aminopeptidase superfamily"/>
    <property type="match status" value="1"/>
</dbReference>
<evidence type="ECO:0000313" key="4">
    <source>
        <dbReference type="EMBL" id="MPN05117.1"/>
    </source>
</evidence>
<comment type="caution">
    <text evidence="4">The sequence shown here is derived from an EMBL/GenBank/DDBJ whole genome shotgun (WGS) entry which is preliminary data.</text>
</comment>
<name>A0A645ETE3_9ZZZZ</name>
<keyword evidence="2 4" id="KW-0378">Hydrolase</keyword>
<dbReference type="GO" id="GO:0046872">
    <property type="term" value="F:metal ion binding"/>
    <property type="evidence" value="ECO:0007669"/>
    <property type="project" value="UniProtKB-KW"/>
</dbReference>
<dbReference type="EMBL" id="VSSQ01051030">
    <property type="protein sequence ID" value="MPN05117.1"/>
    <property type="molecule type" value="Genomic_DNA"/>
</dbReference>
<dbReference type="AlphaFoldDB" id="A0A645ETE3"/>
<dbReference type="PROSITE" id="PS00491">
    <property type="entry name" value="PROLINE_PEPTIDASE"/>
    <property type="match status" value="1"/>
</dbReference>
<sequence length="280" mass="30331">MPYDFPLGLATKLSAARIPVRIAPRVFFPERQLKNESEIAELRRAMRVTELAMARALELLRQCAIAADGKLRLDGADFTSEQLRGEIDATLALHGASGVGTIAASGLQSACPHRRGTGPIVAGTPIVIDIFPRLGDSGYHGDLTRTVVKGQAPEIVRRAFDAVRTVRDECKGMIKAGIAGHVPYDHALRRLAEMGFPTGETERGCHGFFHGLGHGLGLEVHEPPRLSRNVDYVLAGGEVVTVEPGVYYPEWGGVRLEDVVVVRADGAECLTEMETFLEID</sequence>
<evidence type="ECO:0000256" key="2">
    <source>
        <dbReference type="ARBA" id="ARBA00022801"/>
    </source>
</evidence>
<gene>
    <name evidence="4" type="primary">ypdF_21</name>
    <name evidence="4" type="ORF">SDC9_152367</name>
</gene>
<keyword evidence="4" id="KW-0031">Aminopeptidase</keyword>
<dbReference type="SUPFAM" id="SSF55920">
    <property type="entry name" value="Creatinase/aminopeptidase"/>
    <property type="match status" value="1"/>
</dbReference>
<dbReference type="GO" id="GO:0004177">
    <property type="term" value="F:aminopeptidase activity"/>
    <property type="evidence" value="ECO:0007669"/>
    <property type="project" value="UniProtKB-KW"/>
</dbReference>
<dbReference type="PANTHER" id="PTHR46112:SF2">
    <property type="entry name" value="XAA-PRO AMINOPEPTIDASE P-RELATED"/>
    <property type="match status" value="1"/>
</dbReference>
<dbReference type="InterPro" id="IPR000994">
    <property type="entry name" value="Pept_M24"/>
</dbReference>
<organism evidence="4">
    <name type="scientific">bioreactor metagenome</name>
    <dbReference type="NCBI Taxonomy" id="1076179"/>
    <lineage>
        <taxon>unclassified sequences</taxon>
        <taxon>metagenomes</taxon>
        <taxon>ecological metagenomes</taxon>
    </lineage>
</organism>
<reference evidence="4" key="1">
    <citation type="submission" date="2019-08" db="EMBL/GenBank/DDBJ databases">
        <authorList>
            <person name="Kucharzyk K."/>
            <person name="Murdoch R.W."/>
            <person name="Higgins S."/>
            <person name="Loffler F."/>
        </authorList>
    </citation>
    <scope>NUCLEOTIDE SEQUENCE</scope>
</reference>
<dbReference type="PANTHER" id="PTHR46112">
    <property type="entry name" value="AMINOPEPTIDASE"/>
    <property type="match status" value="1"/>
</dbReference>
<proteinExistence type="predicted"/>
<feature type="domain" description="Peptidase M24" evidence="3">
    <location>
        <begin position="41"/>
        <end position="263"/>
    </location>
</feature>
<evidence type="ECO:0000259" key="3">
    <source>
        <dbReference type="Pfam" id="PF00557"/>
    </source>
</evidence>
<dbReference type="InterPro" id="IPR036005">
    <property type="entry name" value="Creatinase/aminopeptidase-like"/>
</dbReference>
<keyword evidence="4" id="KW-0645">Protease</keyword>